<dbReference type="Pfam" id="PF14550">
    <property type="entry name" value="Peptidase_S78_2"/>
    <property type="match status" value="1"/>
</dbReference>
<feature type="compositionally biased region" description="Polar residues" evidence="1">
    <location>
        <begin position="302"/>
        <end position="312"/>
    </location>
</feature>
<dbReference type="HOGENOM" id="CLU_798359_0_0_2"/>
<dbReference type="KEGG" id="mru:mru_0307"/>
<feature type="region of interest" description="Disordered" evidence="1">
    <location>
        <begin position="272"/>
        <end position="324"/>
    </location>
</feature>
<name>D3DZY3_METRM</name>
<evidence type="ECO:0000313" key="3">
    <source>
        <dbReference type="EMBL" id="ADC46159.1"/>
    </source>
</evidence>
<dbReference type="GeneID" id="8769947"/>
<evidence type="ECO:0000259" key="2">
    <source>
        <dbReference type="Pfam" id="PF14550"/>
    </source>
</evidence>
<dbReference type="PATRIC" id="fig|634498.28.peg.310"/>
<feature type="domain" description="Phage-like element PBSX protein XkdF" evidence="2">
    <location>
        <begin position="6"/>
        <end position="130"/>
    </location>
</feature>
<dbReference type="AlphaFoldDB" id="D3DZY3"/>
<dbReference type="STRING" id="634498.mru_0307"/>
<reference evidence="3 4" key="1">
    <citation type="journal article" date="2010" name="PLoS ONE">
        <title>The genome sequence of the rumen methanogen Methanobrevibacter ruminantium reveals new possibilities for controlling ruminant methane emissions.</title>
        <authorList>
            <person name="Leahy S.C."/>
            <person name="Kelly W.J."/>
            <person name="Altermann E."/>
            <person name="Ronimus R.S."/>
            <person name="Yeoman C.J."/>
            <person name="Pacheco D.M."/>
            <person name="Li D."/>
            <person name="Kong Z."/>
            <person name="McTavish S."/>
            <person name="Sang C."/>
            <person name="Lambie S.C."/>
            <person name="Janssen P.H."/>
            <person name="Dey D."/>
            <person name="Attwood G.T."/>
        </authorList>
    </citation>
    <scope>NUCLEOTIDE SEQUENCE [LARGE SCALE GENOMIC DNA]</scope>
    <source>
        <strain evidence="4">ATCC 35063 / DSM 1093 / JCM 13430 / OCM 146 / M1</strain>
    </source>
</reference>
<dbReference type="RefSeq" id="WP_012955115.1">
    <property type="nucleotide sequence ID" value="NC_013790.1"/>
</dbReference>
<organism evidence="3 4">
    <name type="scientific">Methanobrevibacter ruminantium (strain ATCC 35063 / DSM 1093 / JCM 13430 / OCM 146 / M1)</name>
    <name type="common">Methanobacterium ruminantium</name>
    <dbReference type="NCBI Taxonomy" id="634498"/>
    <lineage>
        <taxon>Archaea</taxon>
        <taxon>Methanobacteriati</taxon>
        <taxon>Methanobacteriota</taxon>
        <taxon>Methanomada group</taxon>
        <taxon>Methanobacteria</taxon>
        <taxon>Methanobacteriales</taxon>
        <taxon>Methanobacteriaceae</taxon>
        <taxon>Methanobrevibacter</taxon>
    </lineage>
</organism>
<sequence>MINILEVVTKSRDSLLITAPVLIPGERDCEFDYGEEPLTEGQIRQIAHEYLANYSLVDKNHEFFETREVIGVPVESYITNEPISLKGLDGTVNEYPKGTWIATTRITDEEEMEKALNGEYTGYSITTVSKKFADKQIQLPRRVLMKDIKDPVGFTISLVRKPCVRGAKFCSMKEDIENGDVVSENIDDKLEEETKGFVQSIKGIFNKEDKDEDKNPEDEDIELDIKAIVDEVTKDFVNTDDFETFKNELEKALSDKFETLGAELFKSLKKSLEKDKAEEAKNQEDDESDEDDDEEEAKDNGEAQNVQSSKSIPNHDIKDNQKVAKTGAARVYEIMGRDNTGSAVRKL</sequence>
<protein>
    <submittedName>
        <fullName evidence="3">Phage-related protein</fullName>
    </submittedName>
</protein>
<gene>
    <name evidence="3" type="ordered locus">mru_0307</name>
</gene>
<feature type="compositionally biased region" description="Basic and acidic residues" evidence="1">
    <location>
        <begin position="313"/>
        <end position="322"/>
    </location>
</feature>
<evidence type="ECO:0000313" key="4">
    <source>
        <dbReference type="Proteomes" id="UP000008680"/>
    </source>
</evidence>
<dbReference type="EMBL" id="CP001719">
    <property type="protein sequence ID" value="ADC46159.1"/>
    <property type="molecule type" value="Genomic_DNA"/>
</dbReference>
<accession>D3DZY3</accession>
<dbReference type="InterPro" id="IPR027924">
    <property type="entry name" value="XkdF"/>
</dbReference>
<keyword evidence="4" id="KW-1185">Reference proteome</keyword>
<dbReference type="eggNOG" id="arCOG12650">
    <property type="taxonomic scope" value="Archaea"/>
</dbReference>
<dbReference type="SMR" id="D3DZY3"/>
<dbReference type="Proteomes" id="UP000008680">
    <property type="component" value="Chromosome"/>
</dbReference>
<feature type="compositionally biased region" description="Basic and acidic residues" evidence="1">
    <location>
        <begin position="272"/>
        <end position="283"/>
    </location>
</feature>
<feature type="compositionally biased region" description="Acidic residues" evidence="1">
    <location>
        <begin position="284"/>
        <end position="297"/>
    </location>
</feature>
<dbReference type="OrthoDB" id="78454at2157"/>
<proteinExistence type="predicted"/>
<evidence type="ECO:0000256" key="1">
    <source>
        <dbReference type="SAM" id="MobiDB-lite"/>
    </source>
</evidence>